<proteinExistence type="predicted"/>
<dbReference type="PIRSF" id="PIRSF024492">
    <property type="entry name" value="UCP024492"/>
    <property type="match status" value="1"/>
</dbReference>
<accession>F6BDG6</accession>
<dbReference type="STRING" id="880724.Metig_0985"/>
<dbReference type="Pfam" id="PF04343">
    <property type="entry name" value="DUF488"/>
    <property type="match status" value="1"/>
</dbReference>
<organism evidence="2">
    <name type="scientific">Methanotorris igneus (strain DSM 5666 / JCM 11834 / Kol 5)</name>
    <dbReference type="NCBI Taxonomy" id="880724"/>
    <lineage>
        <taxon>Archaea</taxon>
        <taxon>Methanobacteriati</taxon>
        <taxon>Methanobacteriota</taxon>
        <taxon>Methanomada group</taxon>
        <taxon>Methanococci</taxon>
        <taxon>Methanococcales</taxon>
        <taxon>Methanocaldococcaceae</taxon>
        <taxon>Methanotorris</taxon>
    </lineage>
</organism>
<dbReference type="InterPro" id="IPR007438">
    <property type="entry name" value="DUF488"/>
</dbReference>
<dbReference type="InterPro" id="IPR014519">
    <property type="entry name" value="UCP024492"/>
</dbReference>
<dbReference type="PANTHER" id="PTHR39337:SF1">
    <property type="entry name" value="BLR5642 PROTEIN"/>
    <property type="match status" value="1"/>
</dbReference>
<dbReference type="EMBL" id="CP002737">
    <property type="protein sequence ID" value="AEF96527.1"/>
    <property type="molecule type" value="Genomic_DNA"/>
</dbReference>
<dbReference type="GeneID" id="10643832"/>
<protein>
    <recommendedName>
        <fullName evidence="3">DUF488 domain-containing protein</fullName>
    </recommendedName>
</protein>
<dbReference type="PANTHER" id="PTHR39337">
    <property type="entry name" value="BLR5642 PROTEIN"/>
    <property type="match status" value="1"/>
</dbReference>
<dbReference type="OrthoDB" id="15220at2157"/>
<dbReference type="KEGG" id="mig:Metig_0985"/>
<dbReference type="RefSeq" id="WP_013799129.1">
    <property type="nucleotide sequence ID" value="NC_015562.1"/>
</dbReference>
<sequence length="165" mass="19215">MPPIDCIVESFIETHGKLINAKTPIIHTIGYEGRSLDEFIQTLKEHNIHAVVDVRELPLSRKKGFSKTRLSNILNNNGIEYTHMKNLGAPKELRNGLKSKKMTYKEFSILYKKHLNEQADSLKKLLEYALSKSCVLMCYERDWKVCHRRIIVEYMRNAGFEVIHI</sequence>
<dbReference type="HOGENOM" id="CLU_077467_2_0_2"/>
<gene>
    <name evidence="1" type="ordered locus">Metig_0985</name>
</gene>
<reference evidence="1 2" key="1">
    <citation type="submission" date="2011-05" db="EMBL/GenBank/DDBJ databases">
        <title>Complete sequence of Methanotorris igneus Kol 5.</title>
        <authorList>
            <consortium name="US DOE Joint Genome Institute"/>
            <person name="Lucas S."/>
            <person name="Han J."/>
            <person name="Lapidus A."/>
            <person name="Cheng J.-F."/>
            <person name="Goodwin L."/>
            <person name="Pitluck S."/>
            <person name="Peters L."/>
            <person name="Mikhailova N."/>
            <person name="Chertkov O."/>
            <person name="Han C."/>
            <person name="Tapia R."/>
            <person name="Land M."/>
            <person name="Hauser L."/>
            <person name="Kyrpides N."/>
            <person name="Ivanova N."/>
            <person name="Pagani I."/>
            <person name="Sieprawska-Lupa M."/>
            <person name="Whitman W."/>
            <person name="Woyke T."/>
        </authorList>
    </citation>
    <scope>NUCLEOTIDE SEQUENCE [LARGE SCALE GENOMIC DNA]</scope>
    <source>
        <strain evidence="2">DSM 5666 / JCM 11834 / Kol 5</strain>
    </source>
</reference>
<evidence type="ECO:0000313" key="2">
    <source>
        <dbReference type="Proteomes" id="UP000009227"/>
    </source>
</evidence>
<evidence type="ECO:0008006" key="3">
    <source>
        <dbReference type="Google" id="ProtNLM"/>
    </source>
</evidence>
<keyword evidence="2" id="KW-1185">Reference proteome</keyword>
<evidence type="ECO:0000313" key="1">
    <source>
        <dbReference type="EMBL" id="AEF96527.1"/>
    </source>
</evidence>
<dbReference type="AlphaFoldDB" id="F6BDG6"/>
<name>F6BDG6_METIK</name>
<dbReference type="Proteomes" id="UP000009227">
    <property type="component" value="Chromosome"/>
</dbReference>